<keyword evidence="12" id="KW-0966">Cell projection</keyword>
<name>A0A9X4AKZ2_9BACI</name>
<dbReference type="GO" id="GO:0009288">
    <property type="term" value="C:bacterial-type flagellum"/>
    <property type="evidence" value="ECO:0007669"/>
    <property type="project" value="InterPro"/>
</dbReference>
<dbReference type="Proteomes" id="UP001145072">
    <property type="component" value="Unassembled WGS sequence"/>
</dbReference>
<evidence type="ECO:0000256" key="3">
    <source>
        <dbReference type="ARBA" id="ARBA00020392"/>
    </source>
</evidence>
<evidence type="ECO:0000256" key="9">
    <source>
        <dbReference type="ARBA" id="ARBA00023136"/>
    </source>
</evidence>
<evidence type="ECO:0000256" key="1">
    <source>
        <dbReference type="ARBA" id="ARBA00004413"/>
    </source>
</evidence>
<dbReference type="NCBIfam" id="TIGR02473">
    <property type="entry name" value="flagell_FliJ"/>
    <property type="match status" value="1"/>
</dbReference>
<evidence type="ECO:0000256" key="11">
    <source>
        <dbReference type="SAM" id="Coils"/>
    </source>
</evidence>
<evidence type="ECO:0000256" key="5">
    <source>
        <dbReference type="ARBA" id="ARBA00022475"/>
    </source>
</evidence>
<comment type="subcellular location">
    <subcellularLocation>
        <location evidence="1">Cell membrane</location>
        <topology evidence="1">Peripheral membrane protein</topology>
        <orientation evidence="1">Cytoplasmic side</orientation>
    </subcellularLocation>
</comment>
<keyword evidence="10" id="KW-1006">Bacterial flagellum protein export</keyword>
<accession>A0A9X4AKZ2</accession>
<evidence type="ECO:0000256" key="10">
    <source>
        <dbReference type="ARBA" id="ARBA00023225"/>
    </source>
</evidence>
<keyword evidence="12" id="KW-0282">Flagellum</keyword>
<proteinExistence type="inferred from homology"/>
<dbReference type="AlphaFoldDB" id="A0A9X4AKZ2"/>
<organism evidence="12 13">
    <name type="scientific">Aquibacillus koreensis</name>
    <dbReference type="NCBI Taxonomy" id="279446"/>
    <lineage>
        <taxon>Bacteria</taxon>
        <taxon>Bacillati</taxon>
        <taxon>Bacillota</taxon>
        <taxon>Bacilli</taxon>
        <taxon>Bacillales</taxon>
        <taxon>Bacillaceae</taxon>
        <taxon>Aquibacillus</taxon>
    </lineage>
</organism>
<keyword evidence="9" id="KW-0472">Membrane</keyword>
<evidence type="ECO:0000256" key="7">
    <source>
        <dbReference type="ARBA" id="ARBA00022795"/>
    </source>
</evidence>
<feature type="coiled-coil region" evidence="11">
    <location>
        <begin position="73"/>
        <end position="131"/>
    </location>
</feature>
<comment type="caution">
    <text evidence="12">The sequence shown here is derived from an EMBL/GenBank/DDBJ whole genome shotgun (WGS) entry which is preliminary data.</text>
</comment>
<sequence length="148" mass="17646">MASAETFQKILGLREREKNDAQMAYKDSVDSFEEFATQLYHLLRKKEKVEREYSLSLGSTSSVSTLTTHYTYIEKIKENIRQLEMSVKKARNNMEMKQKQLTATHIEVKKYEKLIERKEKKRIELQKAEETKLMDETSIMQFLNNRDR</sequence>
<dbReference type="EMBL" id="JAMQJZ010000014">
    <property type="protein sequence ID" value="MDC3421883.1"/>
    <property type="molecule type" value="Genomic_DNA"/>
</dbReference>
<evidence type="ECO:0000313" key="13">
    <source>
        <dbReference type="Proteomes" id="UP001145072"/>
    </source>
</evidence>
<dbReference type="InterPro" id="IPR053716">
    <property type="entry name" value="Flag_assembly_chemotaxis_eff"/>
</dbReference>
<gene>
    <name evidence="12" type="primary">fliJ</name>
    <name evidence="12" type="ORF">NC661_16025</name>
</gene>
<dbReference type="GO" id="GO:0015031">
    <property type="term" value="P:protein transport"/>
    <property type="evidence" value="ECO:0007669"/>
    <property type="project" value="UniProtKB-KW"/>
</dbReference>
<keyword evidence="7" id="KW-1005">Bacterial flagellum biogenesis</keyword>
<protein>
    <recommendedName>
        <fullName evidence="3">Flagellar FliJ protein</fullName>
    </recommendedName>
</protein>
<reference evidence="12" key="1">
    <citation type="submission" date="2022-06" db="EMBL/GenBank/DDBJ databases">
        <title>Aquibacillus sp. a new bacterium isolated from soil saline samples.</title>
        <authorList>
            <person name="Galisteo C."/>
            <person name="De La Haba R."/>
            <person name="Sanchez-Porro C."/>
            <person name="Ventosa A."/>
        </authorList>
    </citation>
    <scope>NUCLEOTIDE SEQUENCE</scope>
    <source>
        <strain evidence="12">JCM 12387</strain>
    </source>
</reference>
<keyword evidence="6" id="KW-0145">Chemotaxis</keyword>
<keyword evidence="11" id="KW-0175">Coiled coil</keyword>
<dbReference type="GO" id="GO:0071973">
    <property type="term" value="P:bacterial-type flagellum-dependent cell motility"/>
    <property type="evidence" value="ECO:0007669"/>
    <property type="project" value="InterPro"/>
</dbReference>
<evidence type="ECO:0000256" key="2">
    <source>
        <dbReference type="ARBA" id="ARBA00010004"/>
    </source>
</evidence>
<keyword evidence="5" id="KW-1003">Cell membrane</keyword>
<evidence type="ECO:0000256" key="4">
    <source>
        <dbReference type="ARBA" id="ARBA00022448"/>
    </source>
</evidence>
<keyword evidence="13" id="KW-1185">Reference proteome</keyword>
<dbReference type="GO" id="GO:0005886">
    <property type="term" value="C:plasma membrane"/>
    <property type="evidence" value="ECO:0007669"/>
    <property type="project" value="UniProtKB-SubCell"/>
</dbReference>
<dbReference type="RefSeq" id="WP_259866244.1">
    <property type="nucleotide sequence ID" value="NZ_JAMQJZ010000014.1"/>
</dbReference>
<keyword evidence="4" id="KW-0813">Transport</keyword>
<dbReference type="GO" id="GO:0006935">
    <property type="term" value="P:chemotaxis"/>
    <property type="evidence" value="ECO:0007669"/>
    <property type="project" value="UniProtKB-KW"/>
</dbReference>
<evidence type="ECO:0000256" key="6">
    <source>
        <dbReference type="ARBA" id="ARBA00022500"/>
    </source>
</evidence>
<keyword evidence="12" id="KW-0969">Cilium</keyword>
<evidence type="ECO:0000313" key="12">
    <source>
        <dbReference type="EMBL" id="MDC3421883.1"/>
    </source>
</evidence>
<keyword evidence="8" id="KW-0653">Protein transport</keyword>
<dbReference type="GO" id="GO:0044781">
    <property type="term" value="P:bacterial-type flagellum organization"/>
    <property type="evidence" value="ECO:0007669"/>
    <property type="project" value="UniProtKB-KW"/>
</dbReference>
<dbReference type="Gene3D" id="1.10.287.1700">
    <property type="match status" value="1"/>
</dbReference>
<dbReference type="Pfam" id="PF02050">
    <property type="entry name" value="FliJ"/>
    <property type="match status" value="1"/>
</dbReference>
<dbReference type="InterPro" id="IPR012823">
    <property type="entry name" value="Flagell_FliJ"/>
</dbReference>
<evidence type="ECO:0000256" key="8">
    <source>
        <dbReference type="ARBA" id="ARBA00022927"/>
    </source>
</evidence>
<comment type="similarity">
    <text evidence="2">Belongs to the FliJ family.</text>
</comment>